<dbReference type="SUPFAM" id="SSF54909">
    <property type="entry name" value="Dimeric alpha+beta barrel"/>
    <property type="match status" value="1"/>
</dbReference>
<dbReference type="InterPro" id="IPR011991">
    <property type="entry name" value="ArsR-like_HTH"/>
</dbReference>
<dbReference type="InterPro" id="IPR019888">
    <property type="entry name" value="Tscrpt_reg_AsnC-like"/>
</dbReference>
<dbReference type="InterPro" id="IPR036388">
    <property type="entry name" value="WH-like_DNA-bd_sf"/>
</dbReference>
<dbReference type="PRINTS" id="PR00033">
    <property type="entry name" value="HTHASNC"/>
</dbReference>
<evidence type="ECO:0000313" key="5">
    <source>
        <dbReference type="EMBL" id="HFK20719.1"/>
    </source>
</evidence>
<dbReference type="InterPro" id="IPR000485">
    <property type="entry name" value="AsnC-type_HTH_dom"/>
</dbReference>
<dbReference type="PANTHER" id="PTHR30154">
    <property type="entry name" value="LEUCINE-RESPONSIVE REGULATORY PROTEIN"/>
    <property type="match status" value="1"/>
</dbReference>
<dbReference type="PROSITE" id="PS00519">
    <property type="entry name" value="HTH_ASNC_1"/>
    <property type="match status" value="1"/>
</dbReference>
<dbReference type="InterPro" id="IPR019885">
    <property type="entry name" value="Tscrpt_reg_HTH_AsnC-type_CS"/>
</dbReference>
<dbReference type="Gene3D" id="1.10.10.10">
    <property type="entry name" value="Winged helix-like DNA-binding domain superfamily/Winged helix DNA-binding domain"/>
    <property type="match status" value="1"/>
</dbReference>
<comment type="caution">
    <text evidence="5">The sequence shown here is derived from an EMBL/GenBank/DDBJ whole genome shotgun (WGS) entry which is preliminary data.</text>
</comment>
<protein>
    <submittedName>
        <fullName evidence="5">Lrp/AsnC family transcriptional regulator</fullName>
    </submittedName>
</protein>
<keyword evidence="1" id="KW-0805">Transcription regulation</keyword>
<dbReference type="InterPro" id="IPR036390">
    <property type="entry name" value="WH_DNA-bd_sf"/>
</dbReference>
<dbReference type="PROSITE" id="PS50956">
    <property type="entry name" value="HTH_ASNC_2"/>
    <property type="match status" value="1"/>
</dbReference>
<gene>
    <name evidence="5" type="ORF">ENS19_05480</name>
</gene>
<keyword evidence="2" id="KW-0238">DNA-binding</keyword>
<organism evidence="5">
    <name type="scientific">Candidatus Methanomethylicus mesodigestus</name>
    <dbReference type="NCBI Taxonomy" id="1867258"/>
    <lineage>
        <taxon>Archaea</taxon>
        <taxon>Thermoproteota</taxon>
        <taxon>Methanosuratincolia</taxon>
        <taxon>Candidatus Methanomethylicales</taxon>
        <taxon>Candidatus Methanomethylicaceae</taxon>
        <taxon>Candidatus Methanomethylicus</taxon>
    </lineage>
</organism>
<dbReference type="SMART" id="SM00344">
    <property type="entry name" value="HTH_ASNC"/>
    <property type="match status" value="1"/>
</dbReference>
<dbReference type="CDD" id="cd00090">
    <property type="entry name" value="HTH_ARSR"/>
    <property type="match status" value="1"/>
</dbReference>
<dbReference type="GO" id="GO:0043200">
    <property type="term" value="P:response to amino acid"/>
    <property type="evidence" value="ECO:0007669"/>
    <property type="project" value="TreeGrafter"/>
</dbReference>
<feature type="domain" description="HTH asnC-type" evidence="4">
    <location>
        <begin position="3"/>
        <end position="64"/>
    </location>
</feature>
<evidence type="ECO:0000256" key="3">
    <source>
        <dbReference type="ARBA" id="ARBA00023163"/>
    </source>
</evidence>
<dbReference type="Pfam" id="PF01037">
    <property type="entry name" value="AsnC_trans_reg"/>
    <property type="match status" value="1"/>
</dbReference>
<accession>A0A7C3J2J3</accession>
<dbReference type="Pfam" id="PF13412">
    <property type="entry name" value="HTH_24"/>
    <property type="match status" value="1"/>
</dbReference>
<dbReference type="EMBL" id="DSTX01000010">
    <property type="protein sequence ID" value="HFK20719.1"/>
    <property type="molecule type" value="Genomic_DNA"/>
</dbReference>
<evidence type="ECO:0000256" key="1">
    <source>
        <dbReference type="ARBA" id="ARBA00023015"/>
    </source>
</evidence>
<keyword evidence="3" id="KW-0804">Transcription</keyword>
<dbReference type="InterPro" id="IPR019887">
    <property type="entry name" value="Tscrpt_reg_AsnC/Lrp_C"/>
</dbReference>
<dbReference type="InterPro" id="IPR011008">
    <property type="entry name" value="Dimeric_a/b-barrel"/>
</dbReference>
<dbReference type="GO" id="GO:0043565">
    <property type="term" value="F:sequence-specific DNA binding"/>
    <property type="evidence" value="ECO:0007669"/>
    <property type="project" value="InterPro"/>
</dbReference>
<proteinExistence type="predicted"/>
<dbReference type="PANTHER" id="PTHR30154:SF34">
    <property type="entry name" value="TRANSCRIPTIONAL REGULATOR AZLB"/>
    <property type="match status" value="1"/>
</dbReference>
<evidence type="ECO:0000259" key="4">
    <source>
        <dbReference type="PROSITE" id="PS50956"/>
    </source>
</evidence>
<name>A0A7C3J2J3_9CREN</name>
<reference evidence="5" key="1">
    <citation type="journal article" date="2020" name="mSystems">
        <title>Genome- and Community-Level Interaction Insights into Carbon Utilization and Element Cycling Functions of Hydrothermarchaeota in Hydrothermal Sediment.</title>
        <authorList>
            <person name="Zhou Z."/>
            <person name="Liu Y."/>
            <person name="Xu W."/>
            <person name="Pan J."/>
            <person name="Luo Z.H."/>
            <person name="Li M."/>
        </authorList>
    </citation>
    <scope>NUCLEOTIDE SEQUENCE [LARGE SCALE GENOMIC DNA]</scope>
    <source>
        <strain evidence="5">SpSt-468</strain>
    </source>
</reference>
<dbReference type="Gene3D" id="3.30.70.920">
    <property type="match status" value="1"/>
</dbReference>
<dbReference type="SUPFAM" id="SSF46785">
    <property type="entry name" value="Winged helix' DNA-binding domain"/>
    <property type="match status" value="1"/>
</dbReference>
<dbReference type="GO" id="GO:0005829">
    <property type="term" value="C:cytosol"/>
    <property type="evidence" value="ECO:0007669"/>
    <property type="project" value="TreeGrafter"/>
</dbReference>
<evidence type="ECO:0000256" key="2">
    <source>
        <dbReference type="ARBA" id="ARBA00023125"/>
    </source>
</evidence>
<sequence>MDLDETDLIILNELQGDFTTSYRDIAKKLNMSVGTVHNRVKKLKETGVIKSFTAIIDAEKLGYELTAIILMQVEGGKIVDVEQAIARSKSVTAVYDTTGEFDIIAVAKFKTREDLNSFIKETLKIGAVKRTVTSMVLNVVKEDVRLNLK</sequence>
<dbReference type="AlphaFoldDB" id="A0A7C3J2J3"/>